<comment type="caution">
    <text evidence="4">The sequence shown here is derived from an EMBL/GenBank/DDBJ whole genome shotgun (WGS) entry which is preliminary data.</text>
</comment>
<keyword evidence="5" id="KW-1185">Reference proteome</keyword>
<dbReference type="PANTHER" id="PTHR46344:SF29">
    <property type="entry name" value="KELCH MOTIF FAMILY PROTEIN, EXPRESSED"/>
    <property type="match status" value="1"/>
</dbReference>
<dbReference type="PANTHER" id="PTHR46344">
    <property type="entry name" value="OS02G0202900 PROTEIN"/>
    <property type="match status" value="1"/>
</dbReference>
<dbReference type="EMBL" id="SPHZ02000006">
    <property type="protein sequence ID" value="KAF0912881.1"/>
    <property type="molecule type" value="Genomic_DNA"/>
</dbReference>
<gene>
    <name evidence="4" type="ORF">E2562_019464</name>
</gene>
<dbReference type="OrthoDB" id="45365at2759"/>
<proteinExistence type="predicted"/>
<protein>
    <submittedName>
        <fullName evidence="4">Uncharacterized protein</fullName>
    </submittedName>
</protein>
<name>A0A6G1DKE6_9ORYZ</name>
<accession>A0A6G1DKE6</accession>
<sequence>MVASGVGAQAGADTAVRVHAWVGLEETVVDSVHVREGAEDTVATASALKRRSWLHARVRADVDREKRVDGGLKTVVSARKFVPGAKLCMQPDIKPNKRKSRSSRKERCRTQAPLLPGLPDDLAITCLMRVPRVEHTNLRCGSHSLQFQQSIQRPWALVVPFSVAAICTCLVAKIQSEGL</sequence>
<reference evidence="4 5" key="1">
    <citation type="submission" date="2019-11" db="EMBL/GenBank/DDBJ databases">
        <title>Whole genome sequence of Oryza granulata.</title>
        <authorList>
            <person name="Li W."/>
        </authorList>
    </citation>
    <scope>NUCLEOTIDE SEQUENCE [LARGE SCALE GENOMIC DNA]</scope>
    <source>
        <strain evidence="5">cv. Menghai</strain>
        <tissue evidence="4">Leaf</tissue>
    </source>
</reference>
<keyword evidence="1" id="KW-0880">Kelch repeat</keyword>
<dbReference type="Proteomes" id="UP000479710">
    <property type="component" value="Unassembled WGS sequence"/>
</dbReference>
<evidence type="ECO:0000313" key="5">
    <source>
        <dbReference type="Proteomes" id="UP000479710"/>
    </source>
</evidence>
<feature type="region of interest" description="Disordered" evidence="3">
    <location>
        <begin position="90"/>
        <end position="109"/>
    </location>
</feature>
<evidence type="ECO:0000313" key="4">
    <source>
        <dbReference type="EMBL" id="KAF0912881.1"/>
    </source>
</evidence>
<evidence type="ECO:0000256" key="1">
    <source>
        <dbReference type="ARBA" id="ARBA00022441"/>
    </source>
</evidence>
<keyword evidence="2" id="KW-0677">Repeat</keyword>
<dbReference type="AlphaFoldDB" id="A0A6G1DKE6"/>
<evidence type="ECO:0000256" key="3">
    <source>
        <dbReference type="SAM" id="MobiDB-lite"/>
    </source>
</evidence>
<evidence type="ECO:0000256" key="2">
    <source>
        <dbReference type="ARBA" id="ARBA00022737"/>
    </source>
</evidence>
<organism evidence="4 5">
    <name type="scientific">Oryza meyeriana var. granulata</name>
    <dbReference type="NCBI Taxonomy" id="110450"/>
    <lineage>
        <taxon>Eukaryota</taxon>
        <taxon>Viridiplantae</taxon>
        <taxon>Streptophyta</taxon>
        <taxon>Embryophyta</taxon>
        <taxon>Tracheophyta</taxon>
        <taxon>Spermatophyta</taxon>
        <taxon>Magnoliopsida</taxon>
        <taxon>Liliopsida</taxon>
        <taxon>Poales</taxon>
        <taxon>Poaceae</taxon>
        <taxon>BOP clade</taxon>
        <taxon>Oryzoideae</taxon>
        <taxon>Oryzeae</taxon>
        <taxon>Oryzinae</taxon>
        <taxon>Oryza</taxon>
        <taxon>Oryza meyeriana</taxon>
    </lineage>
</organism>